<keyword evidence="2 4" id="KW-0560">Oxidoreductase</keyword>
<keyword evidence="8" id="KW-1185">Reference proteome</keyword>
<dbReference type="Proteomes" id="UP001519343">
    <property type="component" value="Unassembled WGS sequence"/>
</dbReference>
<organism evidence="7 8">
    <name type="scientific">Ammoniphilus resinae</name>
    <dbReference type="NCBI Taxonomy" id="861532"/>
    <lineage>
        <taxon>Bacteria</taxon>
        <taxon>Bacillati</taxon>
        <taxon>Bacillota</taxon>
        <taxon>Bacilli</taxon>
        <taxon>Bacillales</taxon>
        <taxon>Paenibacillaceae</taxon>
        <taxon>Aneurinibacillus group</taxon>
        <taxon>Ammoniphilus</taxon>
    </lineage>
</organism>
<dbReference type="InterPro" id="IPR029753">
    <property type="entry name" value="D-isomer_DH_CS"/>
</dbReference>
<name>A0ABS4GWU0_9BACL</name>
<keyword evidence="3" id="KW-0520">NAD</keyword>
<evidence type="ECO:0000256" key="3">
    <source>
        <dbReference type="ARBA" id="ARBA00023027"/>
    </source>
</evidence>
<dbReference type="CDD" id="cd12171">
    <property type="entry name" value="2-Hacid_dh_10"/>
    <property type="match status" value="1"/>
</dbReference>
<feature type="domain" description="D-isomer specific 2-hydroxyacid dehydrogenase NAD-binding" evidence="6">
    <location>
        <begin position="109"/>
        <end position="293"/>
    </location>
</feature>
<dbReference type="RefSeq" id="WP_209812562.1">
    <property type="nucleotide sequence ID" value="NZ_JAGGKT010000023.1"/>
</dbReference>
<dbReference type="PROSITE" id="PS00671">
    <property type="entry name" value="D_2_HYDROXYACID_DH_3"/>
    <property type="match status" value="1"/>
</dbReference>
<dbReference type="SUPFAM" id="SSF52283">
    <property type="entry name" value="Formate/glycerate dehydrogenase catalytic domain-like"/>
    <property type="match status" value="1"/>
</dbReference>
<gene>
    <name evidence="7" type="ORF">J2Z37_004592</name>
</gene>
<protein>
    <submittedName>
        <fullName evidence="7">D-3-phosphoglycerate dehydrogenase</fullName>
        <ecNumber evidence="7">1.1.1.95</ecNumber>
    </submittedName>
</protein>
<dbReference type="EC" id="1.1.1.95" evidence="7"/>
<evidence type="ECO:0000256" key="4">
    <source>
        <dbReference type="RuleBase" id="RU003719"/>
    </source>
</evidence>
<dbReference type="PANTHER" id="PTHR43761:SF1">
    <property type="entry name" value="D-ISOMER SPECIFIC 2-HYDROXYACID DEHYDROGENASE CATALYTIC DOMAIN-CONTAINING PROTEIN-RELATED"/>
    <property type="match status" value="1"/>
</dbReference>
<dbReference type="InterPro" id="IPR006140">
    <property type="entry name" value="D-isomer_DH_NAD-bd"/>
</dbReference>
<accession>A0ABS4GWU0</accession>
<dbReference type="Gene3D" id="3.40.50.720">
    <property type="entry name" value="NAD(P)-binding Rossmann-like Domain"/>
    <property type="match status" value="2"/>
</dbReference>
<comment type="caution">
    <text evidence="7">The sequence shown here is derived from an EMBL/GenBank/DDBJ whole genome shotgun (WGS) entry which is preliminary data.</text>
</comment>
<dbReference type="SUPFAM" id="SSF51735">
    <property type="entry name" value="NAD(P)-binding Rossmann-fold domains"/>
    <property type="match status" value="1"/>
</dbReference>
<comment type="similarity">
    <text evidence="1 4">Belongs to the D-isomer specific 2-hydroxyacid dehydrogenase family.</text>
</comment>
<feature type="domain" description="D-isomer specific 2-hydroxyacid dehydrogenase catalytic" evidence="5">
    <location>
        <begin position="27"/>
        <end position="323"/>
    </location>
</feature>
<evidence type="ECO:0000313" key="7">
    <source>
        <dbReference type="EMBL" id="MBP1934572.1"/>
    </source>
</evidence>
<proteinExistence type="inferred from homology"/>
<dbReference type="InterPro" id="IPR036291">
    <property type="entry name" value="NAD(P)-bd_dom_sf"/>
</dbReference>
<dbReference type="EMBL" id="JAGGKT010000023">
    <property type="protein sequence ID" value="MBP1934572.1"/>
    <property type="molecule type" value="Genomic_DNA"/>
</dbReference>
<evidence type="ECO:0000259" key="5">
    <source>
        <dbReference type="Pfam" id="PF00389"/>
    </source>
</evidence>
<evidence type="ECO:0000313" key="8">
    <source>
        <dbReference type="Proteomes" id="UP001519343"/>
    </source>
</evidence>
<dbReference type="InterPro" id="IPR006139">
    <property type="entry name" value="D-isomer_2_OHA_DH_cat_dom"/>
</dbReference>
<dbReference type="GO" id="GO:0004617">
    <property type="term" value="F:phosphoglycerate dehydrogenase activity"/>
    <property type="evidence" value="ECO:0007669"/>
    <property type="project" value="UniProtKB-EC"/>
</dbReference>
<reference evidence="7 8" key="1">
    <citation type="submission" date="2021-03" db="EMBL/GenBank/DDBJ databases">
        <title>Genomic Encyclopedia of Type Strains, Phase IV (KMG-IV): sequencing the most valuable type-strain genomes for metagenomic binning, comparative biology and taxonomic classification.</title>
        <authorList>
            <person name="Goeker M."/>
        </authorList>
    </citation>
    <scope>NUCLEOTIDE SEQUENCE [LARGE SCALE GENOMIC DNA]</scope>
    <source>
        <strain evidence="7 8">DSM 24738</strain>
    </source>
</reference>
<evidence type="ECO:0000256" key="2">
    <source>
        <dbReference type="ARBA" id="ARBA00023002"/>
    </source>
</evidence>
<evidence type="ECO:0000259" key="6">
    <source>
        <dbReference type="Pfam" id="PF02826"/>
    </source>
</evidence>
<evidence type="ECO:0000256" key="1">
    <source>
        <dbReference type="ARBA" id="ARBA00005854"/>
    </source>
</evidence>
<dbReference type="Pfam" id="PF00389">
    <property type="entry name" value="2-Hacid_dh"/>
    <property type="match status" value="1"/>
</dbReference>
<dbReference type="InterPro" id="IPR050418">
    <property type="entry name" value="D-iso_2-hydroxyacid_DH_PdxB"/>
</dbReference>
<sequence length="325" mass="36218">MKAFVTAQLTEQGINELSQSLSLEFGGWGYEGVKLTPEQLVERAKDCEILIVGYEDITEDVLRGLPRLQYIACTRGGIENIDVELVKCYHITLSNTPGRNASAVADLTMGLMIGISRFIPQTYRYIMERRWGDVPWDIAGNTPYKRFAGPELEQKTVGLIGYGAIGRKVAKRAKGFDMNVIVYDPYLKEANEDIFVASTLEEVLTTSDFISLHCKLSSETKNIICKETLNKMKAGAYLINSARGGLVNEEDLFQALLNKRIAGAALDVLVEEPMDPNHPFLQLENIILTPHIGGASQDILYHQTEMVVKDVQHFVQGKRPLHALT</sequence>
<dbReference type="PANTHER" id="PTHR43761">
    <property type="entry name" value="D-ISOMER SPECIFIC 2-HYDROXYACID DEHYDROGENASE FAMILY PROTEIN (AFU_ORTHOLOGUE AFUA_1G13630)"/>
    <property type="match status" value="1"/>
</dbReference>
<dbReference type="Pfam" id="PF02826">
    <property type="entry name" value="2-Hacid_dh_C"/>
    <property type="match status" value="1"/>
</dbReference>